<evidence type="ECO:0000313" key="1">
    <source>
        <dbReference type="EMBL" id="TCL40102.1"/>
    </source>
</evidence>
<gene>
    <name evidence="1" type="ORF">EV210_101303</name>
</gene>
<dbReference type="EMBL" id="SLUI01000001">
    <property type="protein sequence ID" value="TCL40102.1"/>
    <property type="molecule type" value="Genomic_DNA"/>
</dbReference>
<proteinExistence type="predicted"/>
<dbReference type="AlphaFoldDB" id="A0A4R1Q4Z8"/>
<keyword evidence="2" id="KW-1185">Reference proteome</keyword>
<evidence type="ECO:0000313" key="2">
    <source>
        <dbReference type="Proteomes" id="UP000295063"/>
    </source>
</evidence>
<organism evidence="1 2">
    <name type="scientific">Anaerospora hongkongensis</name>
    <dbReference type="NCBI Taxonomy" id="244830"/>
    <lineage>
        <taxon>Bacteria</taxon>
        <taxon>Bacillati</taxon>
        <taxon>Bacillota</taxon>
        <taxon>Negativicutes</taxon>
        <taxon>Selenomonadales</taxon>
        <taxon>Sporomusaceae</taxon>
        <taxon>Anaerospora</taxon>
    </lineage>
</organism>
<protein>
    <submittedName>
        <fullName evidence="1">Uncharacterized protein</fullName>
    </submittedName>
</protein>
<dbReference type="Proteomes" id="UP000295063">
    <property type="component" value="Unassembled WGS sequence"/>
</dbReference>
<sequence length="44" mass="5308">MEKRDIPAFLFIFGLGRKKKGNTKKNVEVLIFGRKRRVFKRRKT</sequence>
<reference evidence="1 2" key="1">
    <citation type="submission" date="2019-03" db="EMBL/GenBank/DDBJ databases">
        <title>Genomic Encyclopedia of Type Strains, Phase IV (KMG-IV): sequencing the most valuable type-strain genomes for metagenomic binning, comparative biology and taxonomic classification.</title>
        <authorList>
            <person name="Goeker M."/>
        </authorList>
    </citation>
    <scope>NUCLEOTIDE SEQUENCE [LARGE SCALE GENOMIC DNA]</scope>
    <source>
        <strain evidence="1 2">DSM 15969</strain>
    </source>
</reference>
<name>A0A4R1Q4Z8_9FIRM</name>
<accession>A0A4R1Q4Z8</accession>
<comment type="caution">
    <text evidence="1">The sequence shown here is derived from an EMBL/GenBank/DDBJ whole genome shotgun (WGS) entry which is preliminary data.</text>
</comment>